<feature type="region of interest" description="Disordered" evidence="1">
    <location>
        <begin position="34"/>
        <end position="73"/>
    </location>
</feature>
<protein>
    <submittedName>
        <fullName evidence="2">Uncharacterized protein</fullName>
    </submittedName>
</protein>
<accession>A0A0B1T047</accession>
<organism evidence="2 3">
    <name type="scientific">Oesophagostomum dentatum</name>
    <name type="common">Nodular worm</name>
    <dbReference type="NCBI Taxonomy" id="61180"/>
    <lineage>
        <taxon>Eukaryota</taxon>
        <taxon>Metazoa</taxon>
        <taxon>Ecdysozoa</taxon>
        <taxon>Nematoda</taxon>
        <taxon>Chromadorea</taxon>
        <taxon>Rhabditida</taxon>
        <taxon>Rhabditina</taxon>
        <taxon>Rhabditomorpha</taxon>
        <taxon>Strongyloidea</taxon>
        <taxon>Strongylidae</taxon>
        <taxon>Oesophagostomum</taxon>
    </lineage>
</organism>
<reference evidence="2 3" key="1">
    <citation type="submission" date="2014-03" db="EMBL/GenBank/DDBJ databases">
        <title>Draft genome of the hookworm Oesophagostomum dentatum.</title>
        <authorList>
            <person name="Mitreva M."/>
        </authorList>
    </citation>
    <scope>NUCLEOTIDE SEQUENCE [LARGE SCALE GENOMIC DNA]</scope>
    <source>
        <strain evidence="2 3">OD-Hann</strain>
    </source>
</reference>
<dbReference type="EMBL" id="KN554088">
    <property type="protein sequence ID" value="KHJ89541.1"/>
    <property type="molecule type" value="Genomic_DNA"/>
</dbReference>
<evidence type="ECO:0000313" key="3">
    <source>
        <dbReference type="Proteomes" id="UP000053660"/>
    </source>
</evidence>
<dbReference type="AlphaFoldDB" id="A0A0B1T047"/>
<dbReference type="Proteomes" id="UP000053660">
    <property type="component" value="Unassembled WGS sequence"/>
</dbReference>
<gene>
    <name evidence="2" type="ORF">OESDEN_10633</name>
</gene>
<sequence length="95" mass="10775">MRDFSCGYCGIENPEEDHVATEHWRRLAKSVALKKRGPKGPVTKTPAAGQDDTLSCEEEMSSDEESAVDDLSKENRCERHKGVSIDFEKNFCHRF</sequence>
<evidence type="ECO:0000256" key="1">
    <source>
        <dbReference type="SAM" id="MobiDB-lite"/>
    </source>
</evidence>
<proteinExistence type="predicted"/>
<evidence type="ECO:0000313" key="2">
    <source>
        <dbReference type="EMBL" id="KHJ89541.1"/>
    </source>
</evidence>
<keyword evidence="3" id="KW-1185">Reference proteome</keyword>
<feature type="compositionally biased region" description="Acidic residues" evidence="1">
    <location>
        <begin position="54"/>
        <end position="68"/>
    </location>
</feature>
<name>A0A0B1T047_OESDE</name>